<reference evidence="2" key="1">
    <citation type="submission" date="2018-11" db="EMBL/GenBank/DDBJ databases">
        <authorList>
            <consortium name="Pathogen Informatics"/>
        </authorList>
    </citation>
    <scope>NUCLEOTIDE SEQUENCE</scope>
</reference>
<dbReference type="Proteomes" id="UP000784294">
    <property type="component" value="Unassembled WGS sequence"/>
</dbReference>
<protein>
    <submittedName>
        <fullName evidence="2">Uncharacterized protein</fullName>
    </submittedName>
</protein>
<keyword evidence="3" id="KW-1185">Reference proteome</keyword>
<evidence type="ECO:0000313" key="2">
    <source>
        <dbReference type="EMBL" id="VEL15689.1"/>
    </source>
</evidence>
<feature type="compositionally biased region" description="Acidic residues" evidence="1">
    <location>
        <begin position="78"/>
        <end position="89"/>
    </location>
</feature>
<name>A0A448WMX1_9PLAT</name>
<proteinExistence type="predicted"/>
<comment type="caution">
    <text evidence="2">The sequence shown here is derived from an EMBL/GenBank/DDBJ whole genome shotgun (WGS) entry which is preliminary data.</text>
</comment>
<dbReference type="EMBL" id="CAAALY010025490">
    <property type="protein sequence ID" value="VEL15689.1"/>
    <property type="molecule type" value="Genomic_DNA"/>
</dbReference>
<dbReference type="AlphaFoldDB" id="A0A448WMX1"/>
<organism evidence="2 3">
    <name type="scientific">Protopolystoma xenopodis</name>
    <dbReference type="NCBI Taxonomy" id="117903"/>
    <lineage>
        <taxon>Eukaryota</taxon>
        <taxon>Metazoa</taxon>
        <taxon>Spiralia</taxon>
        <taxon>Lophotrochozoa</taxon>
        <taxon>Platyhelminthes</taxon>
        <taxon>Monogenea</taxon>
        <taxon>Polyopisthocotylea</taxon>
        <taxon>Polystomatidea</taxon>
        <taxon>Polystomatidae</taxon>
        <taxon>Protopolystoma</taxon>
    </lineage>
</organism>
<gene>
    <name evidence="2" type="ORF">PXEA_LOCUS9129</name>
</gene>
<feature type="region of interest" description="Disordered" evidence="1">
    <location>
        <begin position="1"/>
        <end position="92"/>
    </location>
</feature>
<evidence type="ECO:0000313" key="3">
    <source>
        <dbReference type="Proteomes" id="UP000784294"/>
    </source>
</evidence>
<sequence>MAIPLKYLIRIPTSEERTGGNASSKVRGRKQQRGRCQDGPELSASRARGSAQLGTRSGTVQLGIDDDKSGVRTNGADGNEEDEDEDEITGSETNDLEHQISSDQLGCSLKAACYHPLLLACEYGCCGQQVTSSTLDEIEANRPVQNDSQSPHSIARILQIRKETYAMERNRILMAQDYQRLAVKRWRLNMAPHPGELIW</sequence>
<accession>A0A448WMX1</accession>
<evidence type="ECO:0000256" key="1">
    <source>
        <dbReference type="SAM" id="MobiDB-lite"/>
    </source>
</evidence>